<evidence type="ECO:0000256" key="2">
    <source>
        <dbReference type="ARBA" id="ARBA00008676"/>
    </source>
</evidence>
<dbReference type="AlphaFoldDB" id="A0A6J6M7F8"/>
<dbReference type="GO" id="GO:0000287">
    <property type="term" value="F:magnesium ion binding"/>
    <property type="evidence" value="ECO:0007669"/>
    <property type="project" value="TreeGrafter"/>
</dbReference>
<dbReference type="FunFam" id="3.20.20.60:FF:000003">
    <property type="entry name" value="3-methyl-2-oxobutanoate hydroxymethyltransferase"/>
    <property type="match status" value="1"/>
</dbReference>
<dbReference type="Pfam" id="PF02548">
    <property type="entry name" value="Pantoate_transf"/>
    <property type="match status" value="1"/>
</dbReference>
<dbReference type="NCBIfam" id="NF001452">
    <property type="entry name" value="PRK00311.1"/>
    <property type="match status" value="1"/>
</dbReference>
<dbReference type="PANTHER" id="PTHR20881">
    <property type="entry name" value="3-METHYL-2-OXOBUTANOATE HYDROXYMETHYLTRANSFERASE"/>
    <property type="match status" value="1"/>
</dbReference>
<gene>
    <name evidence="5" type="ORF">UFOPK2295_00646</name>
</gene>
<evidence type="ECO:0000313" key="5">
    <source>
        <dbReference type="EMBL" id="CAB4668443.1"/>
    </source>
</evidence>
<dbReference type="CDD" id="cd06557">
    <property type="entry name" value="KPHMT-like"/>
    <property type="match status" value="1"/>
</dbReference>
<evidence type="ECO:0000256" key="4">
    <source>
        <dbReference type="ARBA" id="ARBA00022679"/>
    </source>
</evidence>
<comment type="similarity">
    <text evidence="2">Belongs to the PanB family.</text>
</comment>
<dbReference type="GO" id="GO:0015940">
    <property type="term" value="P:pantothenate biosynthetic process"/>
    <property type="evidence" value="ECO:0007669"/>
    <property type="project" value="InterPro"/>
</dbReference>
<dbReference type="EMBL" id="CAEZWV010000009">
    <property type="protein sequence ID" value="CAB4668443.1"/>
    <property type="molecule type" value="Genomic_DNA"/>
</dbReference>
<dbReference type="PIRSF" id="PIRSF000388">
    <property type="entry name" value="Pantoate_hydroxy_MeTrfase"/>
    <property type="match status" value="1"/>
</dbReference>
<dbReference type="EC" id="2.1.2.11" evidence="3"/>
<comment type="pathway">
    <text evidence="1">Cofactor biosynthesis; (R)-pantothenate biosynthesis; (R)-pantoate from 3-methyl-2-oxobutanoate: step 1/2.</text>
</comment>
<sequence>MATEAQRKKFTVPQLALVKNSSRRLAMVTAYDATFASIIDAADVDLLLVGDSVATVMQGQKNTLGVSMEQMEYHVQMVSSAKPFALVVGDLPFGSYQASVTDAVQNSIRLIKAGAELVKLEGGVHVADQIAAITNADIPVMGHIGLTPQSYHRMGGNKIQGRAEGDIAGSKDRLMKDALAVQDAGACAVVIEGVPSDVAASITKSLSIPTIGIGAGVGCDGQVLVMHDLLGLSPRTFTFAKPYAQLRNQAIAAVAQYVQEVQSGAWPDSDHSFS</sequence>
<evidence type="ECO:0000256" key="3">
    <source>
        <dbReference type="ARBA" id="ARBA00012618"/>
    </source>
</evidence>
<dbReference type="InterPro" id="IPR040442">
    <property type="entry name" value="Pyrv_kinase-like_dom_sf"/>
</dbReference>
<dbReference type="InterPro" id="IPR015813">
    <property type="entry name" value="Pyrv/PenolPyrv_kinase-like_dom"/>
</dbReference>
<dbReference type="PANTHER" id="PTHR20881:SF0">
    <property type="entry name" value="3-METHYL-2-OXOBUTANOATE HYDROXYMETHYLTRANSFERASE"/>
    <property type="match status" value="1"/>
</dbReference>
<dbReference type="GO" id="GO:0005737">
    <property type="term" value="C:cytoplasm"/>
    <property type="evidence" value="ECO:0007669"/>
    <property type="project" value="TreeGrafter"/>
</dbReference>
<reference evidence="5" key="1">
    <citation type="submission" date="2020-05" db="EMBL/GenBank/DDBJ databases">
        <authorList>
            <person name="Chiriac C."/>
            <person name="Salcher M."/>
            <person name="Ghai R."/>
            <person name="Kavagutti S V."/>
        </authorList>
    </citation>
    <scope>NUCLEOTIDE SEQUENCE</scope>
</reference>
<keyword evidence="4" id="KW-0808">Transferase</keyword>
<dbReference type="GO" id="GO:0003864">
    <property type="term" value="F:3-methyl-2-oxobutanoate hydroxymethyltransferase activity"/>
    <property type="evidence" value="ECO:0007669"/>
    <property type="project" value="UniProtKB-EC"/>
</dbReference>
<dbReference type="SUPFAM" id="SSF51621">
    <property type="entry name" value="Phosphoenolpyruvate/pyruvate domain"/>
    <property type="match status" value="1"/>
</dbReference>
<organism evidence="5">
    <name type="scientific">freshwater metagenome</name>
    <dbReference type="NCBI Taxonomy" id="449393"/>
    <lineage>
        <taxon>unclassified sequences</taxon>
        <taxon>metagenomes</taxon>
        <taxon>ecological metagenomes</taxon>
    </lineage>
</organism>
<dbReference type="NCBIfam" id="TIGR00222">
    <property type="entry name" value="panB"/>
    <property type="match status" value="1"/>
</dbReference>
<evidence type="ECO:0000256" key="1">
    <source>
        <dbReference type="ARBA" id="ARBA00005033"/>
    </source>
</evidence>
<dbReference type="InterPro" id="IPR003700">
    <property type="entry name" value="Pantoate_hydroxy_MeTrfase"/>
</dbReference>
<dbReference type="Gene3D" id="3.20.20.60">
    <property type="entry name" value="Phosphoenolpyruvate-binding domains"/>
    <property type="match status" value="1"/>
</dbReference>
<protein>
    <recommendedName>
        <fullName evidence="3">3-methyl-2-oxobutanoate hydroxymethyltransferase</fullName>
        <ecNumber evidence="3">2.1.2.11</ecNumber>
    </recommendedName>
</protein>
<name>A0A6J6M7F8_9ZZZZ</name>
<accession>A0A6J6M7F8</accession>
<dbReference type="HAMAP" id="MF_00156">
    <property type="entry name" value="PanB"/>
    <property type="match status" value="1"/>
</dbReference>
<proteinExistence type="inferred from homology"/>